<dbReference type="PATRIC" id="fig|1262449.3.peg.596"/>
<dbReference type="RefSeq" id="WP_003441287.1">
    <property type="nucleotide sequence ID" value="NZ_ANZB01000002.1"/>
</dbReference>
<dbReference type="EMBL" id="JPGY02000001">
    <property type="protein sequence ID" value="KRU11539.1"/>
    <property type="molecule type" value="Genomic_DNA"/>
</dbReference>
<evidence type="ECO:0000313" key="2">
    <source>
        <dbReference type="EMBL" id="AJA52451.1"/>
    </source>
</evidence>
<sequence length="373" mass="41756">MSNISISNAISYNTTTITSKPVSSGNATSNATTQDSVGDSAAINSSNPRPVTETDKIREILEPVYRSEVAYDRSVCKSDSDLQEYIWKKYQITPLPDLRVINGADCSQRLAMAETEYYMAKYGTLQLKGGTSFVSCMDSHLNGKYNINADVMEASQKLYDRQQVNSQMNSMFLKNGIQIPQNLRLTFTIDPNNYKMKVSGTTDSTLIAQLESILQSGENAGELFKHIIKSAGFPSKYNQVQFTDAQNSKYQFALQIKRYTGYSMRDLPLIDGAFRTPDGDDIFNVLKSAVENDSYYKGDSVSRNAFLKWTGNELKTLSVNGYDSVPDMFLSIDWQNGSLYDVGQTKQYGDGETKWIQNLIQDTGSGWFYNKTV</sequence>
<reference evidence="3" key="2">
    <citation type="submission" date="2015-10" db="EMBL/GenBank/DDBJ databases">
        <title>Improved Draft Genome Sequence of Clostridium pasteurianum Strain ATCC 6013 (DSM 525) Using a Hybrid Next-Generation Sequencing Approach.</title>
        <authorList>
            <person name="Pyne M.E."/>
            <person name="Utturkar S.M."/>
            <person name="Brown S.D."/>
            <person name="Moo-Young M."/>
            <person name="Chung D.A."/>
            <person name="Chou P.C."/>
        </authorList>
    </citation>
    <scope>NUCLEOTIDE SEQUENCE</scope>
    <source>
        <strain evidence="3">ATCC 6013</strain>
    </source>
</reference>
<dbReference type="KEGG" id="cpat:CLPA_c23930"/>
<proteinExistence type="predicted"/>
<dbReference type="AlphaFoldDB" id="A0A0H3J8Z2"/>
<evidence type="ECO:0000256" key="1">
    <source>
        <dbReference type="SAM" id="MobiDB-lite"/>
    </source>
</evidence>
<feature type="compositionally biased region" description="Polar residues" evidence="1">
    <location>
        <begin position="20"/>
        <end position="49"/>
    </location>
</feature>
<organism evidence="2 5">
    <name type="scientific">Clostridium pasteurianum DSM 525 = ATCC 6013</name>
    <dbReference type="NCBI Taxonomy" id="1262449"/>
    <lineage>
        <taxon>Bacteria</taxon>
        <taxon>Bacillati</taxon>
        <taxon>Bacillota</taxon>
        <taxon>Clostridia</taxon>
        <taxon>Eubacteriales</taxon>
        <taxon>Clostridiaceae</taxon>
        <taxon>Clostridium</taxon>
    </lineage>
</organism>
<gene>
    <name evidence="2" type="ORF">CLPA_c23930</name>
    <name evidence="3" type="ORF">CP6013_00786</name>
</gene>
<dbReference type="GeneID" id="93074536"/>
<evidence type="ECO:0000313" key="5">
    <source>
        <dbReference type="Proteomes" id="UP000030905"/>
    </source>
</evidence>
<evidence type="ECO:0000313" key="4">
    <source>
        <dbReference type="Proteomes" id="UP000028042"/>
    </source>
</evidence>
<dbReference type="Proteomes" id="UP000028042">
    <property type="component" value="Unassembled WGS sequence"/>
</dbReference>
<reference evidence="3 4" key="3">
    <citation type="journal article" name="Genome Announc.">
        <title>Improved Draft Genome Sequence of Clostridium pasteurianum Strain ATCC 6013 (DSM 525) Using a Hybrid Next-Generation Sequencing Approach.</title>
        <authorList>
            <person name="Pyne M.E."/>
            <person name="Utturkar S."/>
            <person name="Brown S.D."/>
            <person name="Moo-Young M."/>
            <person name="Chung D.A."/>
            <person name="Chou C.P."/>
        </authorList>
    </citation>
    <scope>NUCLEOTIDE SEQUENCE [LARGE SCALE GENOMIC DNA]</scope>
    <source>
        <strain evidence="3 4">ATCC 6013</strain>
    </source>
</reference>
<dbReference type="eggNOG" id="ENOG50314YH">
    <property type="taxonomic scope" value="Bacteria"/>
</dbReference>
<name>A0A0H3J8Z2_CLOPA</name>
<keyword evidence="5" id="KW-1185">Reference proteome</keyword>
<accession>A0A0H3J8Z2</accession>
<protein>
    <submittedName>
        <fullName evidence="2">Uncharacterized protein</fullName>
    </submittedName>
</protein>
<dbReference type="EMBL" id="CP009268">
    <property type="protein sequence ID" value="AJA52451.1"/>
    <property type="molecule type" value="Genomic_DNA"/>
</dbReference>
<dbReference type="KEGG" id="cpae:CPAST_c23930"/>
<dbReference type="InterPro" id="IPR032617">
    <property type="entry name" value="DUF4885"/>
</dbReference>
<dbReference type="Proteomes" id="UP000030905">
    <property type="component" value="Chromosome"/>
</dbReference>
<dbReference type="Pfam" id="PF16226">
    <property type="entry name" value="DUF4885"/>
    <property type="match status" value="1"/>
</dbReference>
<feature type="region of interest" description="Disordered" evidence="1">
    <location>
        <begin position="17"/>
        <end position="54"/>
    </location>
</feature>
<evidence type="ECO:0000313" key="3">
    <source>
        <dbReference type="EMBL" id="KRU11539.1"/>
    </source>
</evidence>
<reference evidence="2 5" key="1">
    <citation type="journal article" date="2015" name="Genome Announc.">
        <title>Complete Genome Sequence of the Nitrogen-Fixing and Solvent-Producing Clostridium pasteurianum DSM 525.</title>
        <authorList>
            <person name="Poehlein A."/>
            <person name="Grosse-Honebrink A."/>
            <person name="Zhang Y."/>
            <person name="Minton N.P."/>
            <person name="Daniel R."/>
        </authorList>
    </citation>
    <scope>NUCLEOTIDE SEQUENCE [LARGE SCALE GENOMIC DNA]</scope>
    <source>
        <strain evidence="2">DSM 525</strain>
        <strain evidence="5">DSM 525 / ATCC 6013</strain>
    </source>
</reference>